<feature type="active site" description="Proton donor; for dehydratase activity" evidence="1">
    <location>
        <position position="199"/>
    </location>
</feature>
<feature type="region of interest" description="N-terminal hotdog fold" evidence="1">
    <location>
        <begin position="15"/>
        <end position="135"/>
    </location>
</feature>
<dbReference type="PANTHER" id="PTHR43775">
    <property type="entry name" value="FATTY ACID SYNTHASE"/>
    <property type="match status" value="1"/>
</dbReference>
<comment type="caution">
    <text evidence="3">The sequence shown here is derived from an EMBL/GenBank/DDBJ whole genome shotgun (WGS) entry which is preliminary data.</text>
</comment>
<name>A0AAW1ULC8_9CUCU</name>
<evidence type="ECO:0000259" key="2">
    <source>
        <dbReference type="PROSITE" id="PS52019"/>
    </source>
</evidence>
<dbReference type="PANTHER" id="PTHR43775:SF23">
    <property type="entry name" value="FATTY ACID SYNTHASE 3"/>
    <property type="match status" value="1"/>
</dbReference>
<proteinExistence type="predicted"/>
<feature type="active site" description="Proton acceptor; for dehydratase activity" evidence="1">
    <location>
        <position position="47"/>
    </location>
</feature>
<gene>
    <name evidence="3" type="ORF">WA026_005244</name>
</gene>
<dbReference type="GO" id="GO:0004312">
    <property type="term" value="F:fatty acid synthase activity"/>
    <property type="evidence" value="ECO:0007669"/>
    <property type="project" value="TreeGrafter"/>
</dbReference>
<evidence type="ECO:0000313" key="3">
    <source>
        <dbReference type="EMBL" id="KAK9884292.1"/>
    </source>
</evidence>
<dbReference type="InterPro" id="IPR049900">
    <property type="entry name" value="PKS_mFAS_DH"/>
</dbReference>
<sequence length="279" mass="31815">MISPKIKWNHSKDYHVIFYRESDSLKSGERGIAVSIKQEEWQFMSGHVIDGRNLYPATGYLHLVWETMAITSNMLTCDMIMEFENCKFKRATHIGKEIVDLTVMIQRGSGNFEVIEGGTDVVSGTIRIINEDNLEYAELPLPAESERSDNIKLKTKDIYKELRLRGYNYKGAFRGLQECNSTASKAWIKWDGNWVAFLDTMLQVKILQLDTRLLYVPTSIRKMTINAKKHLKYVESFGDNPILPVYVYKDAGIISCGGIEIRGLMASSIPRRNSSVNLS</sequence>
<dbReference type="InterPro" id="IPR042104">
    <property type="entry name" value="PKS_dehydratase_sf"/>
</dbReference>
<dbReference type="PROSITE" id="PS52019">
    <property type="entry name" value="PKS_MFAS_DH"/>
    <property type="match status" value="1"/>
</dbReference>
<accession>A0AAW1ULC8</accession>
<evidence type="ECO:0000313" key="4">
    <source>
        <dbReference type="Proteomes" id="UP001431783"/>
    </source>
</evidence>
<dbReference type="GO" id="GO:0006633">
    <property type="term" value="P:fatty acid biosynthetic process"/>
    <property type="evidence" value="ECO:0007669"/>
    <property type="project" value="TreeGrafter"/>
</dbReference>
<dbReference type="Gene3D" id="3.10.129.110">
    <property type="entry name" value="Polyketide synthase dehydratase"/>
    <property type="match status" value="1"/>
</dbReference>
<feature type="region of interest" description="C-terminal hotdog fold" evidence="1">
    <location>
        <begin position="150"/>
        <end position="275"/>
    </location>
</feature>
<dbReference type="AlphaFoldDB" id="A0AAW1ULC8"/>
<keyword evidence="4" id="KW-1185">Reference proteome</keyword>
<dbReference type="InterPro" id="IPR050091">
    <property type="entry name" value="PKS_NRPS_Biosynth_Enz"/>
</dbReference>
<protein>
    <recommendedName>
        <fullName evidence="2">PKS/mFAS DH domain-containing protein</fullName>
    </recommendedName>
</protein>
<feature type="domain" description="PKS/mFAS DH" evidence="2">
    <location>
        <begin position="15"/>
        <end position="275"/>
    </location>
</feature>
<dbReference type="Proteomes" id="UP001431783">
    <property type="component" value="Unassembled WGS sequence"/>
</dbReference>
<dbReference type="EMBL" id="JARQZJ010000092">
    <property type="protein sequence ID" value="KAK9884292.1"/>
    <property type="molecule type" value="Genomic_DNA"/>
</dbReference>
<evidence type="ECO:0000256" key="1">
    <source>
        <dbReference type="PROSITE-ProRule" id="PRU01363"/>
    </source>
</evidence>
<reference evidence="3 4" key="1">
    <citation type="submission" date="2023-03" db="EMBL/GenBank/DDBJ databases">
        <title>Genome insight into feeding habits of ladybird beetles.</title>
        <authorList>
            <person name="Li H.-S."/>
            <person name="Huang Y.-H."/>
            <person name="Pang H."/>
        </authorList>
    </citation>
    <scope>NUCLEOTIDE SEQUENCE [LARGE SCALE GENOMIC DNA]</scope>
    <source>
        <strain evidence="3">SYSU_2023b</strain>
        <tissue evidence="3">Whole body</tissue>
    </source>
</reference>
<organism evidence="3 4">
    <name type="scientific">Henosepilachna vigintioctopunctata</name>
    <dbReference type="NCBI Taxonomy" id="420089"/>
    <lineage>
        <taxon>Eukaryota</taxon>
        <taxon>Metazoa</taxon>
        <taxon>Ecdysozoa</taxon>
        <taxon>Arthropoda</taxon>
        <taxon>Hexapoda</taxon>
        <taxon>Insecta</taxon>
        <taxon>Pterygota</taxon>
        <taxon>Neoptera</taxon>
        <taxon>Endopterygota</taxon>
        <taxon>Coleoptera</taxon>
        <taxon>Polyphaga</taxon>
        <taxon>Cucujiformia</taxon>
        <taxon>Coccinelloidea</taxon>
        <taxon>Coccinellidae</taxon>
        <taxon>Epilachninae</taxon>
        <taxon>Epilachnini</taxon>
        <taxon>Henosepilachna</taxon>
    </lineage>
</organism>